<dbReference type="Proteomes" id="UP001299876">
    <property type="component" value="Unassembled WGS sequence"/>
</dbReference>
<gene>
    <name evidence="1" type="ORF">L9059_19025</name>
</gene>
<name>A0ABT0F2M9_9PSED</name>
<evidence type="ECO:0000313" key="2">
    <source>
        <dbReference type="Proteomes" id="UP001299876"/>
    </source>
</evidence>
<proteinExistence type="predicted"/>
<protein>
    <submittedName>
        <fullName evidence="1">Uncharacterized protein</fullName>
    </submittedName>
</protein>
<sequence>MAELIDCAYVLAPEAGHISNLEIPLSLLRSCRVFCANPANSHTDKKGLASMAGSEFVREKSIPAH</sequence>
<keyword evidence="2" id="KW-1185">Reference proteome</keyword>
<evidence type="ECO:0000313" key="1">
    <source>
        <dbReference type="EMBL" id="MCK1792238.1"/>
    </source>
</evidence>
<organism evidence="1 2">
    <name type="scientific">Pseudomonas violetae</name>
    <dbReference type="NCBI Taxonomy" id="2915813"/>
    <lineage>
        <taxon>Bacteria</taxon>
        <taxon>Pseudomonadati</taxon>
        <taxon>Pseudomonadota</taxon>
        <taxon>Gammaproteobacteria</taxon>
        <taxon>Pseudomonadales</taxon>
        <taxon>Pseudomonadaceae</taxon>
        <taxon>Pseudomonas</taxon>
    </lineage>
</organism>
<comment type="caution">
    <text evidence="1">The sequence shown here is derived from an EMBL/GenBank/DDBJ whole genome shotgun (WGS) entry which is preliminary data.</text>
</comment>
<accession>A0ABT0F2M9</accession>
<dbReference type="EMBL" id="JAKNRW010000017">
    <property type="protein sequence ID" value="MCK1792238.1"/>
    <property type="molecule type" value="Genomic_DNA"/>
</dbReference>
<reference evidence="1 2" key="1">
    <citation type="submission" date="2022-02" db="EMBL/GenBank/DDBJ databases">
        <title>Comparative genomics of the first Antarctic Pseudomonas spp. capable of biotransforming 2,4,6-Trinitrotoluene.</title>
        <authorList>
            <person name="Cabrera M.A."/>
            <person name="Marquez S.L."/>
            <person name="Perez-Donoso J.M."/>
        </authorList>
    </citation>
    <scope>NUCLEOTIDE SEQUENCE [LARGE SCALE GENOMIC DNA]</scope>
    <source>
        <strain evidence="1 2">TNT19</strain>
    </source>
</reference>